<keyword evidence="1" id="KW-1133">Transmembrane helix</keyword>
<accession>A0A1G1W2T0</accession>
<dbReference type="AlphaFoldDB" id="A0A1G1W2T0"/>
<comment type="caution">
    <text evidence="2">The sequence shown here is derived from an EMBL/GenBank/DDBJ whole genome shotgun (WGS) entry which is preliminary data.</text>
</comment>
<gene>
    <name evidence="2" type="ORF">A3A65_03015</name>
</gene>
<evidence type="ECO:0000313" key="3">
    <source>
        <dbReference type="Proteomes" id="UP000176723"/>
    </source>
</evidence>
<dbReference type="Proteomes" id="UP000176723">
    <property type="component" value="Unassembled WGS sequence"/>
</dbReference>
<evidence type="ECO:0000313" key="2">
    <source>
        <dbReference type="EMBL" id="OGY21989.1"/>
    </source>
</evidence>
<sequence>MKREDIFFIVIPIVLAGAVIFGHYHFLVSQNPQVHSRPLVTTSFVQSLHDSELTPAAPTTSLPRQVSGEMQDIPTSIGKLTELLNRIRSQGGNILLLRIGMKLTPDGSIILSQGAESSQELLLRWTKKTVSEAHKQGLHTYVAMMFIEQSQVVDPGKFSSQLKELIARWGNMAQEYHVSYFLPGIVLGQFNYNSLPQENLQVFVTEIERATRETYTGLLGIGLCCSSSAIAPSGYNQLLVITDIGAPDPVLIMKARADAKRYGIEYIFILDQNSQRLSSIQ</sequence>
<keyword evidence="1" id="KW-0812">Transmembrane</keyword>
<reference evidence="2 3" key="1">
    <citation type="journal article" date="2016" name="Nat. Commun.">
        <title>Thousands of microbial genomes shed light on interconnected biogeochemical processes in an aquifer system.</title>
        <authorList>
            <person name="Anantharaman K."/>
            <person name="Brown C.T."/>
            <person name="Hug L.A."/>
            <person name="Sharon I."/>
            <person name="Castelle C.J."/>
            <person name="Probst A.J."/>
            <person name="Thomas B.C."/>
            <person name="Singh A."/>
            <person name="Wilkins M.J."/>
            <person name="Karaoz U."/>
            <person name="Brodie E.L."/>
            <person name="Williams K.H."/>
            <person name="Hubbard S.S."/>
            <person name="Banfield J.F."/>
        </authorList>
    </citation>
    <scope>NUCLEOTIDE SEQUENCE [LARGE SCALE GENOMIC DNA]</scope>
</reference>
<name>A0A1G1W2T0_9BACT</name>
<dbReference type="EMBL" id="MHCL01000007">
    <property type="protein sequence ID" value="OGY21989.1"/>
    <property type="molecule type" value="Genomic_DNA"/>
</dbReference>
<dbReference type="STRING" id="1797593.A3A65_03015"/>
<evidence type="ECO:0008006" key="4">
    <source>
        <dbReference type="Google" id="ProtNLM"/>
    </source>
</evidence>
<feature type="transmembrane region" description="Helical" evidence="1">
    <location>
        <begin position="6"/>
        <end position="27"/>
    </location>
</feature>
<proteinExistence type="predicted"/>
<protein>
    <recommendedName>
        <fullName evidence="4">DUF4015 domain-containing protein</fullName>
    </recommendedName>
</protein>
<keyword evidence="1" id="KW-0472">Membrane</keyword>
<organism evidence="2 3">
    <name type="scientific">Candidatus Chisholmbacteria bacterium RIFCSPLOWO2_01_FULL_49_14</name>
    <dbReference type="NCBI Taxonomy" id="1797593"/>
    <lineage>
        <taxon>Bacteria</taxon>
        <taxon>Candidatus Chisholmiibacteriota</taxon>
    </lineage>
</organism>
<evidence type="ECO:0000256" key="1">
    <source>
        <dbReference type="SAM" id="Phobius"/>
    </source>
</evidence>